<accession>A0AAJ0M6P0</accession>
<dbReference type="GeneID" id="87886444"/>
<organism evidence="1 2">
    <name type="scientific">Chaetomium strumarium</name>
    <dbReference type="NCBI Taxonomy" id="1170767"/>
    <lineage>
        <taxon>Eukaryota</taxon>
        <taxon>Fungi</taxon>
        <taxon>Dikarya</taxon>
        <taxon>Ascomycota</taxon>
        <taxon>Pezizomycotina</taxon>
        <taxon>Sordariomycetes</taxon>
        <taxon>Sordariomycetidae</taxon>
        <taxon>Sordariales</taxon>
        <taxon>Chaetomiaceae</taxon>
        <taxon>Chaetomium</taxon>
    </lineage>
</organism>
<gene>
    <name evidence="1" type="ORF">B0T15DRAFT_50688</name>
</gene>
<dbReference type="RefSeq" id="XP_062726582.1">
    <property type="nucleotide sequence ID" value="XM_062867615.1"/>
</dbReference>
<dbReference type="EMBL" id="JAUDZG010000001">
    <property type="protein sequence ID" value="KAK3310802.1"/>
    <property type="molecule type" value="Genomic_DNA"/>
</dbReference>
<comment type="caution">
    <text evidence="1">The sequence shown here is derived from an EMBL/GenBank/DDBJ whole genome shotgun (WGS) entry which is preliminary data.</text>
</comment>
<name>A0AAJ0M6P0_9PEZI</name>
<reference evidence="1" key="1">
    <citation type="journal article" date="2023" name="Mol. Phylogenet. Evol.">
        <title>Genome-scale phylogeny and comparative genomics of the fungal order Sordariales.</title>
        <authorList>
            <person name="Hensen N."/>
            <person name="Bonometti L."/>
            <person name="Westerberg I."/>
            <person name="Brannstrom I.O."/>
            <person name="Guillou S."/>
            <person name="Cros-Aarteil S."/>
            <person name="Calhoun S."/>
            <person name="Haridas S."/>
            <person name="Kuo A."/>
            <person name="Mondo S."/>
            <person name="Pangilinan J."/>
            <person name="Riley R."/>
            <person name="LaButti K."/>
            <person name="Andreopoulos B."/>
            <person name="Lipzen A."/>
            <person name="Chen C."/>
            <person name="Yan M."/>
            <person name="Daum C."/>
            <person name="Ng V."/>
            <person name="Clum A."/>
            <person name="Steindorff A."/>
            <person name="Ohm R.A."/>
            <person name="Martin F."/>
            <person name="Silar P."/>
            <person name="Natvig D.O."/>
            <person name="Lalanne C."/>
            <person name="Gautier V."/>
            <person name="Ament-Velasquez S.L."/>
            <person name="Kruys A."/>
            <person name="Hutchinson M.I."/>
            <person name="Powell A.J."/>
            <person name="Barry K."/>
            <person name="Miller A.N."/>
            <person name="Grigoriev I.V."/>
            <person name="Debuchy R."/>
            <person name="Gladieux P."/>
            <person name="Hiltunen Thoren M."/>
            <person name="Johannesson H."/>
        </authorList>
    </citation>
    <scope>NUCLEOTIDE SEQUENCE</scope>
    <source>
        <strain evidence="1">CBS 333.67</strain>
    </source>
</reference>
<proteinExistence type="predicted"/>
<evidence type="ECO:0000313" key="1">
    <source>
        <dbReference type="EMBL" id="KAK3310802.1"/>
    </source>
</evidence>
<sequence length="204" mass="23032">MSEPKWKVIRYIPMVHAACEQRFRPLLHGHRTASDSDALHFENVSDDSRSSCDSFQSRIANKNTLDLEVEAGRRPKFTTLPGLDERARRRGAEKRLHSTYCTALQYSVLRAGGRHLTLEKPDACIAKYLDVPSSPLRRALWDHPPTIETSSHAAFHLPLKLPDVLLPAPLRLADALPSLHCCRESLLVLLPMFYDAFLCLLPSL</sequence>
<protein>
    <submittedName>
        <fullName evidence="1">Uncharacterized protein</fullName>
    </submittedName>
</protein>
<keyword evidence="2" id="KW-1185">Reference proteome</keyword>
<evidence type="ECO:0000313" key="2">
    <source>
        <dbReference type="Proteomes" id="UP001273166"/>
    </source>
</evidence>
<dbReference type="AlphaFoldDB" id="A0AAJ0M6P0"/>
<reference evidence="1" key="2">
    <citation type="submission" date="2023-06" db="EMBL/GenBank/DDBJ databases">
        <authorList>
            <consortium name="Lawrence Berkeley National Laboratory"/>
            <person name="Mondo S.J."/>
            <person name="Hensen N."/>
            <person name="Bonometti L."/>
            <person name="Westerberg I."/>
            <person name="Brannstrom I.O."/>
            <person name="Guillou S."/>
            <person name="Cros-Aarteil S."/>
            <person name="Calhoun S."/>
            <person name="Haridas S."/>
            <person name="Kuo A."/>
            <person name="Pangilinan J."/>
            <person name="Riley R."/>
            <person name="Labutti K."/>
            <person name="Andreopoulos B."/>
            <person name="Lipzen A."/>
            <person name="Chen C."/>
            <person name="Yanf M."/>
            <person name="Daum C."/>
            <person name="Ng V."/>
            <person name="Clum A."/>
            <person name="Steindorff A."/>
            <person name="Ohm R."/>
            <person name="Martin F."/>
            <person name="Silar P."/>
            <person name="Natvig D."/>
            <person name="Lalanne C."/>
            <person name="Gautier V."/>
            <person name="Ament-Velasquez S.L."/>
            <person name="Kruys A."/>
            <person name="Hutchinson M.I."/>
            <person name="Powell A.J."/>
            <person name="Barry K."/>
            <person name="Miller A.N."/>
            <person name="Grigoriev I.V."/>
            <person name="Debuchy R."/>
            <person name="Gladieux P."/>
            <person name="Thoren M.H."/>
            <person name="Johannesson H."/>
        </authorList>
    </citation>
    <scope>NUCLEOTIDE SEQUENCE</scope>
    <source>
        <strain evidence="1">CBS 333.67</strain>
    </source>
</reference>
<dbReference type="Proteomes" id="UP001273166">
    <property type="component" value="Unassembled WGS sequence"/>
</dbReference>